<dbReference type="EMBL" id="CP017269">
    <property type="protein sequence ID" value="AOT72130.1"/>
    <property type="molecule type" value="Genomic_DNA"/>
</dbReference>
<evidence type="ECO:0000313" key="2">
    <source>
        <dbReference type="Proteomes" id="UP000095743"/>
    </source>
</evidence>
<proteinExistence type="predicted"/>
<accession>A0A1D8GMN0</accession>
<organism evidence="1 2">
    <name type="scientific">Geosporobacter ferrireducens</name>
    <dbReference type="NCBI Taxonomy" id="1424294"/>
    <lineage>
        <taxon>Bacteria</taxon>
        <taxon>Bacillati</taxon>
        <taxon>Bacillota</taxon>
        <taxon>Clostridia</taxon>
        <taxon>Peptostreptococcales</taxon>
        <taxon>Thermotaleaceae</taxon>
        <taxon>Geosporobacter</taxon>
    </lineage>
</organism>
<dbReference type="AlphaFoldDB" id="A0A1D8GMN0"/>
<protein>
    <submittedName>
        <fullName evidence="1">NADP oxidoreductase</fullName>
    </submittedName>
</protein>
<gene>
    <name evidence="1" type="ORF">Gferi_22870</name>
</gene>
<dbReference type="Gene3D" id="3.40.30.10">
    <property type="entry name" value="Glutaredoxin"/>
    <property type="match status" value="1"/>
</dbReference>
<reference evidence="1 2" key="1">
    <citation type="submission" date="2016-09" db="EMBL/GenBank/DDBJ databases">
        <title>Genomic analysis reveals versatility of anaerobic energy metabolism of Geosporobacter ferrireducens IRF9 of phylum Firmicutes.</title>
        <authorList>
            <person name="Kim S.-J."/>
        </authorList>
    </citation>
    <scope>NUCLEOTIDE SEQUENCE [LARGE SCALE GENOMIC DNA]</scope>
    <source>
        <strain evidence="1 2">IRF9</strain>
    </source>
</reference>
<dbReference type="STRING" id="1424294.Gferi_22870"/>
<dbReference type="CDD" id="cd02980">
    <property type="entry name" value="TRX_Fd_family"/>
    <property type="match status" value="1"/>
</dbReference>
<sequence length="132" mass="14613">MKVKVKSLEELRKIREAHQDKVSLRDYGEVTGDKIEILIGMATCGISSGARETLNTFVEELAKEKIDNVRVVPVGCIGYCHSEPTVQVNAPGHKPVLYGKVKANKVHEIIEKHIKGGTPVESLVLHIDFERA</sequence>
<dbReference type="Proteomes" id="UP000095743">
    <property type="component" value="Chromosome"/>
</dbReference>
<dbReference type="SUPFAM" id="SSF52833">
    <property type="entry name" value="Thioredoxin-like"/>
    <property type="match status" value="1"/>
</dbReference>
<dbReference type="KEGG" id="gfe:Gferi_22870"/>
<evidence type="ECO:0000313" key="1">
    <source>
        <dbReference type="EMBL" id="AOT72130.1"/>
    </source>
</evidence>
<keyword evidence="2" id="KW-1185">Reference proteome</keyword>
<name>A0A1D8GMN0_9FIRM</name>
<dbReference type="InterPro" id="IPR036249">
    <property type="entry name" value="Thioredoxin-like_sf"/>
</dbReference>